<dbReference type="Gene3D" id="1.10.287.1490">
    <property type="match status" value="1"/>
</dbReference>
<evidence type="ECO:0000256" key="1">
    <source>
        <dbReference type="SAM" id="Coils"/>
    </source>
</evidence>
<dbReference type="EMBL" id="AP019798">
    <property type="protein sequence ID" value="BBL88453.1"/>
    <property type="molecule type" value="Genomic_DNA"/>
</dbReference>
<feature type="coiled-coil region" evidence="1">
    <location>
        <begin position="42"/>
        <end position="123"/>
    </location>
</feature>
<gene>
    <name evidence="2" type="ORF">VroAM7_11060</name>
</gene>
<evidence type="ECO:0000313" key="2">
    <source>
        <dbReference type="EMBL" id="BBL88453.1"/>
    </source>
</evidence>
<evidence type="ECO:0000313" key="3">
    <source>
        <dbReference type="Proteomes" id="UP000315115"/>
    </source>
</evidence>
<dbReference type="AlphaFoldDB" id="A0A510I440"/>
<accession>A0A510I440</accession>
<sequence length="126" mass="14482">MNIKNISKILLITSVLFVMSGCTYHKAMDAQHKRQEIINANLGIEQDKKIQNENEYKELQAELADLKAEVSGLDREMAKIKARSQSTNKEKAQQELNQQLAMLKKQKASLEKEIAEKQKLIEVYSY</sequence>
<evidence type="ECO:0008006" key="4">
    <source>
        <dbReference type="Google" id="ProtNLM"/>
    </source>
</evidence>
<protein>
    <recommendedName>
        <fullName evidence="4">Lipoprotein</fullName>
    </recommendedName>
</protein>
<name>A0A510I440_9VIBR</name>
<dbReference type="PROSITE" id="PS51257">
    <property type="entry name" value="PROKAR_LIPOPROTEIN"/>
    <property type="match status" value="1"/>
</dbReference>
<organism evidence="2 3">
    <name type="scientific">Vibrio rotiferianus</name>
    <dbReference type="NCBI Taxonomy" id="190895"/>
    <lineage>
        <taxon>Bacteria</taxon>
        <taxon>Pseudomonadati</taxon>
        <taxon>Pseudomonadota</taxon>
        <taxon>Gammaproteobacteria</taxon>
        <taxon>Vibrionales</taxon>
        <taxon>Vibrionaceae</taxon>
        <taxon>Vibrio</taxon>
    </lineage>
</organism>
<keyword evidence="1" id="KW-0175">Coiled coil</keyword>
<dbReference type="Proteomes" id="UP000315115">
    <property type="component" value="Chromosome 1"/>
</dbReference>
<proteinExistence type="predicted"/>
<dbReference type="RefSeq" id="WP_143692310.1">
    <property type="nucleotide sequence ID" value="NZ_AP019798.1"/>
</dbReference>
<reference evidence="3" key="1">
    <citation type="submission" date="2019-07" db="EMBL/GenBank/DDBJ databases">
        <title>Complete Genome Sequences of Vibrion rotiferianus strain AM7.</title>
        <authorList>
            <person name="Miyazaki K."/>
            <person name="Wiseschart A."/>
            <person name="Pootanakit K."/>
            <person name="Ishimori K."/>
            <person name="Kitahara K."/>
        </authorList>
    </citation>
    <scope>NUCLEOTIDE SEQUENCE [LARGE SCALE GENOMIC DNA]</scope>
    <source>
        <strain evidence="3">AM7</strain>
    </source>
</reference>